<accession>A3ZYS4</accession>
<protein>
    <submittedName>
        <fullName evidence="2">Uncharacterized protein</fullName>
    </submittedName>
</protein>
<comment type="caution">
    <text evidence="2">The sequence shown here is derived from an EMBL/GenBank/DDBJ whole genome shotgun (WGS) entry which is preliminary data.</text>
</comment>
<name>A3ZYS4_9BACT</name>
<organism evidence="2 3">
    <name type="scientific">Blastopirellula marina DSM 3645</name>
    <dbReference type="NCBI Taxonomy" id="314230"/>
    <lineage>
        <taxon>Bacteria</taxon>
        <taxon>Pseudomonadati</taxon>
        <taxon>Planctomycetota</taxon>
        <taxon>Planctomycetia</taxon>
        <taxon>Pirellulales</taxon>
        <taxon>Pirellulaceae</taxon>
        <taxon>Blastopirellula</taxon>
    </lineage>
</organism>
<reference evidence="2 3" key="1">
    <citation type="submission" date="2006-02" db="EMBL/GenBank/DDBJ databases">
        <authorList>
            <person name="Amann R."/>
            <person name="Ferriera S."/>
            <person name="Johnson J."/>
            <person name="Kravitz S."/>
            <person name="Halpern A."/>
            <person name="Remington K."/>
            <person name="Beeson K."/>
            <person name="Tran B."/>
            <person name="Rogers Y.-H."/>
            <person name="Friedman R."/>
            <person name="Venter J.C."/>
        </authorList>
    </citation>
    <scope>NUCLEOTIDE SEQUENCE [LARGE SCALE GENOMIC DNA]</scope>
    <source>
        <strain evidence="2 3">DSM 3645</strain>
    </source>
</reference>
<dbReference type="HOGENOM" id="CLU_3285721_0_0_0"/>
<dbReference type="Proteomes" id="UP000004358">
    <property type="component" value="Unassembled WGS sequence"/>
</dbReference>
<proteinExistence type="predicted"/>
<evidence type="ECO:0000313" key="3">
    <source>
        <dbReference type="Proteomes" id="UP000004358"/>
    </source>
</evidence>
<feature type="region of interest" description="Disordered" evidence="1">
    <location>
        <begin position="19"/>
        <end position="40"/>
    </location>
</feature>
<evidence type="ECO:0000313" key="2">
    <source>
        <dbReference type="EMBL" id="EAQ78285.1"/>
    </source>
</evidence>
<dbReference type="EMBL" id="AANZ01000022">
    <property type="protein sequence ID" value="EAQ78285.1"/>
    <property type="molecule type" value="Genomic_DNA"/>
</dbReference>
<evidence type="ECO:0000256" key="1">
    <source>
        <dbReference type="SAM" id="MobiDB-lite"/>
    </source>
</evidence>
<gene>
    <name evidence="2" type="ORF">DSM3645_18151</name>
</gene>
<dbReference type="AlphaFoldDB" id="A3ZYS4"/>
<sequence>MMRTRCERCPMDWRSANKALARVDSSPGMDDAVKKQQRPR</sequence>